<dbReference type="PROSITE" id="PS50097">
    <property type="entry name" value="BTB"/>
    <property type="match status" value="1"/>
</dbReference>
<dbReference type="PhylomeDB" id="A7SAC2"/>
<gene>
    <name evidence="2" type="ORF">NEMVEDRAFT_v1g110745</name>
</gene>
<dbReference type="PANTHER" id="PTHR45774:SF3">
    <property type="entry name" value="BTB (POZ) DOMAIN-CONTAINING 2B-RELATED"/>
    <property type="match status" value="1"/>
</dbReference>
<dbReference type="GO" id="GO:0022008">
    <property type="term" value="P:neurogenesis"/>
    <property type="evidence" value="ECO:0000318"/>
    <property type="project" value="GO_Central"/>
</dbReference>
<dbReference type="eggNOG" id="KOG2075">
    <property type="taxonomic scope" value="Eukaryota"/>
</dbReference>
<dbReference type="STRING" id="45351.A7SAC2"/>
<dbReference type="FunFam" id="1.25.40.420:FF:000058">
    <property type="entry name" value="Predicted protein"/>
    <property type="match status" value="1"/>
</dbReference>
<dbReference type="GO" id="GO:0005829">
    <property type="term" value="C:cytosol"/>
    <property type="evidence" value="ECO:0000318"/>
    <property type="project" value="GO_Central"/>
</dbReference>
<name>A7SAC2_NEMVE</name>
<dbReference type="SMART" id="SM00875">
    <property type="entry name" value="BACK"/>
    <property type="match status" value="1"/>
</dbReference>
<dbReference type="AlphaFoldDB" id="A7SAC2"/>
<dbReference type="Gene3D" id="1.25.40.420">
    <property type="match status" value="1"/>
</dbReference>
<accession>A7SAC2</accession>
<dbReference type="Gene3D" id="2.60.120.820">
    <property type="entry name" value="PHR domain"/>
    <property type="match status" value="1"/>
</dbReference>
<dbReference type="HOGENOM" id="CLU_015899_2_1_1"/>
<dbReference type="EMBL" id="DS469608">
    <property type="protein sequence ID" value="EDO39373.1"/>
    <property type="molecule type" value="Genomic_DNA"/>
</dbReference>
<dbReference type="Gene3D" id="3.30.710.10">
    <property type="entry name" value="Potassium Channel Kv1.1, Chain A"/>
    <property type="match status" value="1"/>
</dbReference>
<dbReference type="Pfam" id="PF07707">
    <property type="entry name" value="BACK"/>
    <property type="match status" value="1"/>
</dbReference>
<dbReference type="Pfam" id="PF00651">
    <property type="entry name" value="BTB"/>
    <property type="match status" value="1"/>
</dbReference>
<protein>
    <recommendedName>
        <fullName evidence="1">BTB domain-containing protein</fullName>
    </recommendedName>
</protein>
<organism evidence="2 3">
    <name type="scientific">Nematostella vectensis</name>
    <name type="common">Starlet sea anemone</name>
    <dbReference type="NCBI Taxonomy" id="45351"/>
    <lineage>
        <taxon>Eukaryota</taxon>
        <taxon>Metazoa</taxon>
        <taxon>Cnidaria</taxon>
        <taxon>Anthozoa</taxon>
        <taxon>Hexacorallia</taxon>
        <taxon>Actiniaria</taxon>
        <taxon>Edwardsiidae</taxon>
        <taxon>Nematostella</taxon>
    </lineage>
</organism>
<reference evidence="2 3" key="1">
    <citation type="journal article" date="2007" name="Science">
        <title>Sea anemone genome reveals ancestral eumetazoan gene repertoire and genomic organization.</title>
        <authorList>
            <person name="Putnam N.H."/>
            <person name="Srivastava M."/>
            <person name="Hellsten U."/>
            <person name="Dirks B."/>
            <person name="Chapman J."/>
            <person name="Salamov A."/>
            <person name="Terry A."/>
            <person name="Shapiro H."/>
            <person name="Lindquist E."/>
            <person name="Kapitonov V.V."/>
            <person name="Jurka J."/>
            <person name="Genikhovich G."/>
            <person name="Grigoriev I.V."/>
            <person name="Lucas S.M."/>
            <person name="Steele R.E."/>
            <person name="Finnerty J.R."/>
            <person name="Technau U."/>
            <person name="Martindale M.Q."/>
            <person name="Rokhsar D.S."/>
        </authorList>
    </citation>
    <scope>NUCLEOTIDE SEQUENCE [LARGE SCALE GENOMIC DNA]</scope>
    <source>
        <strain evidence="3">CH2 X CH6</strain>
    </source>
</reference>
<dbReference type="OMA" id="AMEFVEV"/>
<dbReference type="InterPro" id="IPR011333">
    <property type="entry name" value="SKP1/BTB/POZ_sf"/>
</dbReference>
<proteinExistence type="predicted"/>
<dbReference type="InterPro" id="IPR000210">
    <property type="entry name" value="BTB/POZ_dom"/>
</dbReference>
<dbReference type="SMART" id="SM00225">
    <property type="entry name" value="BTB"/>
    <property type="match status" value="1"/>
</dbReference>
<dbReference type="KEGG" id="nve:5511013"/>
<dbReference type="Proteomes" id="UP000001593">
    <property type="component" value="Unassembled WGS sequence"/>
</dbReference>
<dbReference type="InterPro" id="IPR038648">
    <property type="entry name" value="PHR_sf"/>
</dbReference>
<keyword evidence="3" id="KW-1185">Reference proteome</keyword>
<evidence type="ECO:0000259" key="1">
    <source>
        <dbReference type="PROSITE" id="PS50097"/>
    </source>
</evidence>
<dbReference type="InterPro" id="IPR011705">
    <property type="entry name" value="BACK"/>
</dbReference>
<dbReference type="InParanoid" id="A7SAC2"/>
<dbReference type="PANTHER" id="PTHR45774">
    <property type="entry name" value="BTB/POZ DOMAIN-CONTAINING"/>
    <property type="match status" value="1"/>
</dbReference>
<evidence type="ECO:0000313" key="2">
    <source>
        <dbReference type="EMBL" id="EDO39373.1"/>
    </source>
</evidence>
<feature type="non-terminal residue" evidence="2">
    <location>
        <position position="386"/>
    </location>
</feature>
<feature type="domain" description="BTB" evidence="1">
    <location>
        <begin position="27"/>
        <end position="98"/>
    </location>
</feature>
<evidence type="ECO:0000313" key="3">
    <source>
        <dbReference type="Proteomes" id="UP000001593"/>
    </source>
</evidence>
<sequence>MDSSSWQTEKTSIKERVHYMYSNSLFSDIEFLITKADGTEVRFPAHKFVLSVSSPVFEAMFFGNLAESGPTVRLPDCTVDGFQELLRYLYCDQVVFTGKNVLDVLYLSKKYIISHLIEKCWDYIERVIGYDDVFHVLPKAITMGEERVQGICWELVDIDTAKCLASDAFLEVSKELLCDLLKRESLSIPEVKLFRAVNRWAEKKVEEKGMLGNPKAKREVLGEDLIYLIRVPLMTAMEFVEVLSNNILNEVEIQELSNHHVKKEALTRFNAEPRPGLEPIDELPLGKANSSDVSGLLDGEVIRFTVNSELYLTGIKLFGEKILDNFNINLMILNGNNEVVSQCNFGKTFLSWVAGRDLDEIALKLPEPVRVTPGLSYCVKAHIQGP</sequence>
<dbReference type="FunFam" id="3.30.710.10:FF:000228">
    <property type="entry name" value="Predicted protein"/>
    <property type="match status" value="1"/>
</dbReference>
<dbReference type="SUPFAM" id="SSF54695">
    <property type="entry name" value="POZ domain"/>
    <property type="match status" value="1"/>
</dbReference>